<feature type="compositionally biased region" description="Polar residues" evidence="7">
    <location>
        <begin position="1539"/>
        <end position="1549"/>
    </location>
</feature>
<dbReference type="Gene3D" id="3.40.50.2300">
    <property type="match status" value="1"/>
</dbReference>
<feature type="region of interest" description="Disordered" evidence="7">
    <location>
        <begin position="1429"/>
        <end position="1476"/>
    </location>
</feature>
<evidence type="ECO:0000256" key="7">
    <source>
        <dbReference type="SAM" id="MobiDB-lite"/>
    </source>
</evidence>
<feature type="compositionally biased region" description="Low complexity" evidence="7">
    <location>
        <begin position="768"/>
        <end position="783"/>
    </location>
</feature>
<dbReference type="GO" id="GO:0000155">
    <property type="term" value="F:phosphorelay sensor kinase activity"/>
    <property type="evidence" value="ECO:0007669"/>
    <property type="project" value="InterPro"/>
</dbReference>
<comment type="caution">
    <text evidence="10">The sequence shown here is derived from an EMBL/GenBank/DDBJ whole genome shotgun (WGS) entry which is preliminary data.</text>
</comment>
<keyword evidence="5" id="KW-0418">Kinase</keyword>
<dbReference type="InterPro" id="IPR003661">
    <property type="entry name" value="HisK_dim/P_dom"/>
</dbReference>
<feature type="region of interest" description="Disordered" evidence="7">
    <location>
        <begin position="427"/>
        <end position="460"/>
    </location>
</feature>
<dbReference type="InterPro" id="IPR003594">
    <property type="entry name" value="HATPase_dom"/>
</dbReference>
<evidence type="ECO:0000313" key="10">
    <source>
        <dbReference type="EMBL" id="KAJ1968929.1"/>
    </source>
</evidence>
<dbReference type="PROSITE" id="PS50110">
    <property type="entry name" value="RESPONSE_REGULATORY"/>
    <property type="match status" value="1"/>
</dbReference>
<name>A0A9W8AW35_9FUNG</name>
<feature type="region of interest" description="Disordered" evidence="7">
    <location>
        <begin position="1183"/>
        <end position="1211"/>
    </location>
</feature>
<dbReference type="SUPFAM" id="SSF52172">
    <property type="entry name" value="CheY-like"/>
    <property type="match status" value="1"/>
</dbReference>
<dbReference type="PRINTS" id="PR00344">
    <property type="entry name" value="BCTRLSENSOR"/>
</dbReference>
<feature type="region of interest" description="Disordered" evidence="7">
    <location>
        <begin position="652"/>
        <end position="679"/>
    </location>
</feature>
<evidence type="ECO:0000313" key="11">
    <source>
        <dbReference type="Proteomes" id="UP001150925"/>
    </source>
</evidence>
<dbReference type="SMART" id="SM00448">
    <property type="entry name" value="REC"/>
    <property type="match status" value="1"/>
</dbReference>
<dbReference type="Proteomes" id="UP001150925">
    <property type="component" value="Unassembled WGS sequence"/>
</dbReference>
<feature type="region of interest" description="Disordered" evidence="7">
    <location>
        <begin position="1357"/>
        <end position="1412"/>
    </location>
</feature>
<dbReference type="InterPro" id="IPR011006">
    <property type="entry name" value="CheY-like_superfamily"/>
</dbReference>
<evidence type="ECO:0000259" key="8">
    <source>
        <dbReference type="PROSITE" id="PS50109"/>
    </source>
</evidence>
<dbReference type="SUPFAM" id="SSF55874">
    <property type="entry name" value="ATPase domain of HSP90 chaperone/DNA topoisomerase II/histidine kinase"/>
    <property type="match status" value="2"/>
</dbReference>
<evidence type="ECO:0000256" key="5">
    <source>
        <dbReference type="ARBA" id="ARBA00022777"/>
    </source>
</evidence>
<dbReference type="Pfam" id="PF02518">
    <property type="entry name" value="HATPase_c"/>
    <property type="match status" value="1"/>
</dbReference>
<keyword evidence="11" id="KW-1185">Reference proteome</keyword>
<dbReference type="InterPro" id="IPR001789">
    <property type="entry name" value="Sig_transdc_resp-reg_receiver"/>
</dbReference>
<evidence type="ECO:0000256" key="4">
    <source>
        <dbReference type="ARBA" id="ARBA00022679"/>
    </source>
</evidence>
<sequence>MSLRPTLFDTVPYFSATTGTPRDITERCSHCGNNFVRADRPVETSHAVTLVTDVQGRIVLPTWDSSTEGPVGSSKLDSLPTVRSVYGSSAWELWHRLRSHLAHILPPTRAATCLVASSTLPLGDSSDSAQSTVQPVWLFVTLSVVRPSFPSAAQPSYIYEWREATPSLLGQLHNTLLQAAWRVCIASPASIEPAVVDPATTPPPSLSSSPSLSCCTNISSLSLAHSICRLSLQTASQVEALQPGLVCLPFLSYSTTHDVTPSCLHQTDLANNPRVSGHAHWYHLSSKLRFSKDTPTIPEGSAPPILALNDPIKRAELFSLLAMNNTTGDDVELPQETLPPSLACRALGCQISSWESLPSPQTSWFRRLSQFCQRYGYSGPWLLPAASHVTLPRAHYPVCPSPTSDPSDLVTLANWFVIFHVAPSSHRKPSLPPNHNKRGAWLGEADRNPPHAETCSAPSSTTDPLGFLPCFPAMTPSQLLQQLQPFAEAHQHLCHRDPASYAQAFGQLAVNSRVQTAVPSGQPLSIPNPLPVPSDFRIDPWAKITMDYLDTVGQHLNQGMVIVDAEGRVHQANDRFAQFLGLQLGHPYQHHAVQVAQKLRTYYGLPDERIQGIPTSNSKESDQLARIYTTTASQPPQQAESEVLRIPRNGGSASLASAQLPTNQGPDPGSNGPSSTASYRSLMQGLPIDQLVHMFQAIHGSDSQENGDHPSSAGKKPPTTSRSQKASTFSTAANLSQDVTIHKVLLGALLEEAMTTGRAVRVDHTTSKARSASAWSASLASPRRSADPEKVAHGDLDRSTKGISDHLDQSTIDGSLEDILHIDYENYSKNLGSLAQSLSSLTMLYPLSFPRDVLSTPVEVTVVPLPWHPQQSMSPLFAVMVHDLTMTLTAEGAQRRLDQKAQFFSFLSHEMRTPLTGITGALELFQATALDDDQRTLLELFEFSSRSLHNLLDNILEFSKLEAQRVVLDLRSHEFHGVMGPFVNAATRWAHTNGVHFTADIDPRIPSQLVMDDQRLFQILTNLISNAFKFTRRDILGNGPGLATMGSSATAAEDEQDTGRDQTSDDEGQVTLRVRLLVDYQQQVYERGPPLPKDHVFQAGGLPGWSLATAATAAMTSHQPSSVGAVALGVNPSGGGWSWVNRPPLVLNSQALETRGHRRMTSLDSAISSASGLEVNQGLGRDVADSSTIGAGGPPGHVHPPQPGDLLSPPDASTLRQWFDPAIWTPSLNTVINSPNPVQNSCRLLFEVIDNGIGISEENQAKLFQEYSQADRNTNRRYGGTGIGLYISRQLVELFGGQIGVKSCYGQGSRFYFTVWFQRDPLHTPTTPLSTTDSPDDYFKSRHNPAGTLQALCNKVPGDTRQNTSVTAPVNRPEHQNGIVMPSVSARSGEEPVQQSDNTDEPKQCSMSSSCTSQLGSSKIVEGALKPVVQPTSPGLLKPPICQSGTHRSRGRDDGDTTQYLQLPDRATTPTSSDDDLTSAQLEFMRHSSKFVETLRKEARHKSKSATEAHTRKTQSSRSSHAPESPRPSGTMSHPALRQDTSQQRTQKAGQAPGKVPLKGTSMESNFRPTAPLTGPVDGVPKKNCSSGVTAVTTYPMGPSVDQFELGDIKKLPVSVAVTGLAVQPIQTMVDERQNEMRYETALLASWHCSGPGPFLRPDQVRILMAEDDHVNRAIMGRHLHYFGFTHVDVVWNGELALKLFRENWQNGLGYHFVLLDMYMPVMNGIDVAEEIHVLTRRGQFMSGSANQDDGTRFAVAETHTAALETSKRLNGTEENNNENGPLPVLPLVVGITADVDVRLSTRHHDLLSSILIKPFNRRSFRSQFERYVQFD</sequence>
<evidence type="ECO:0000256" key="3">
    <source>
        <dbReference type="ARBA" id="ARBA00022553"/>
    </source>
</evidence>
<dbReference type="Pfam" id="PF00072">
    <property type="entry name" value="Response_reg"/>
    <property type="match status" value="1"/>
</dbReference>
<evidence type="ECO:0000256" key="6">
    <source>
        <dbReference type="PROSITE-ProRule" id="PRU00169"/>
    </source>
</evidence>
<feature type="compositionally biased region" description="Polar residues" evidence="7">
    <location>
        <begin position="718"/>
        <end position="730"/>
    </location>
</feature>
<evidence type="ECO:0000256" key="1">
    <source>
        <dbReference type="ARBA" id="ARBA00000085"/>
    </source>
</evidence>
<dbReference type="PROSITE" id="PS50109">
    <property type="entry name" value="HIS_KIN"/>
    <property type="match status" value="1"/>
</dbReference>
<dbReference type="PANTHER" id="PTHR43047:SF64">
    <property type="entry name" value="HISTIDINE KINASE CONTAINING CHEY-HOMOLOGOUS RECEIVER DOMAIN AND PAS DOMAIN-RELATED"/>
    <property type="match status" value="1"/>
</dbReference>
<dbReference type="CDD" id="cd00082">
    <property type="entry name" value="HisKA"/>
    <property type="match status" value="1"/>
</dbReference>
<dbReference type="SMART" id="SM00387">
    <property type="entry name" value="HATPase_c"/>
    <property type="match status" value="1"/>
</dbReference>
<dbReference type="InterPro" id="IPR036097">
    <property type="entry name" value="HisK_dim/P_sf"/>
</dbReference>
<feature type="region of interest" description="Disordered" evidence="7">
    <location>
        <begin position="1325"/>
        <end position="1344"/>
    </location>
</feature>
<dbReference type="CDD" id="cd17546">
    <property type="entry name" value="REC_hyHK_CKI1_RcsC-like"/>
    <property type="match status" value="1"/>
</dbReference>
<comment type="catalytic activity">
    <reaction evidence="1">
        <text>ATP + protein L-histidine = ADP + protein N-phospho-L-histidine.</text>
        <dbReference type="EC" id="2.7.13.3"/>
    </reaction>
</comment>
<dbReference type="InterPro" id="IPR005467">
    <property type="entry name" value="His_kinase_dom"/>
</dbReference>
<keyword evidence="3 6" id="KW-0597">Phosphoprotein</keyword>
<feature type="domain" description="Response regulatory" evidence="9">
    <location>
        <begin position="1662"/>
        <end position="1829"/>
    </location>
</feature>
<dbReference type="Pfam" id="PF00512">
    <property type="entry name" value="HisKA"/>
    <property type="match status" value="1"/>
</dbReference>
<keyword evidence="4" id="KW-0808">Transferase</keyword>
<dbReference type="PANTHER" id="PTHR43047">
    <property type="entry name" value="TWO-COMPONENT HISTIDINE PROTEIN KINASE"/>
    <property type="match status" value="1"/>
</dbReference>
<dbReference type="OrthoDB" id="5577964at2759"/>
<dbReference type="Gene3D" id="1.10.287.130">
    <property type="match status" value="1"/>
</dbReference>
<feature type="compositionally biased region" description="Basic and acidic residues" evidence="7">
    <location>
        <begin position="784"/>
        <end position="808"/>
    </location>
</feature>
<feature type="region of interest" description="Disordered" evidence="7">
    <location>
        <begin position="1495"/>
        <end position="1564"/>
    </location>
</feature>
<dbReference type="Gene3D" id="3.30.565.10">
    <property type="entry name" value="Histidine kinase-like ATPase, C-terminal domain"/>
    <property type="match status" value="2"/>
</dbReference>
<feature type="modified residue" description="4-aspartylphosphate" evidence="6">
    <location>
        <position position="1717"/>
    </location>
</feature>
<dbReference type="InterPro" id="IPR036890">
    <property type="entry name" value="HATPase_C_sf"/>
</dbReference>
<accession>A0A9W8AW35</accession>
<dbReference type="InterPro" id="IPR004358">
    <property type="entry name" value="Sig_transdc_His_kin-like_C"/>
</dbReference>
<organism evidence="10 11">
    <name type="scientific">Dispira parvispora</name>
    <dbReference type="NCBI Taxonomy" id="1520584"/>
    <lineage>
        <taxon>Eukaryota</taxon>
        <taxon>Fungi</taxon>
        <taxon>Fungi incertae sedis</taxon>
        <taxon>Zoopagomycota</taxon>
        <taxon>Kickxellomycotina</taxon>
        <taxon>Dimargaritomycetes</taxon>
        <taxon>Dimargaritales</taxon>
        <taxon>Dimargaritaceae</taxon>
        <taxon>Dispira</taxon>
    </lineage>
</organism>
<protein>
    <recommendedName>
        <fullName evidence="2">histidine kinase</fullName>
        <ecNumber evidence="2">2.7.13.3</ecNumber>
    </recommendedName>
</protein>
<dbReference type="EC" id="2.7.13.3" evidence="2"/>
<reference evidence="10" key="1">
    <citation type="submission" date="2022-07" db="EMBL/GenBank/DDBJ databases">
        <title>Phylogenomic reconstructions and comparative analyses of Kickxellomycotina fungi.</title>
        <authorList>
            <person name="Reynolds N.K."/>
            <person name="Stajich J.E."/>
            <person name="Barry K."/>
            <person name="Grigoriev I.V."/>
            <person name="Crous P."/>
            <person name="Smith M.E."/>
        </authorList>
    </citation>
    <scope>NUCLEOTIDE SEQUENCE</scope>
    <source>
        <strain evidence="10">RSA 1196</strain>
    </source>
</reference>
<gene>
    <name evidence="10" type="ORF">IWQ62_000943</name>
</gene>
<feature type="compositionally biased region" description="Polar residues" evidence="7">
    <location>
        <begin position="1514"/>
        <end position="1532"/>
    </location>
</feature>
<dbReference type="SUPFAM" id="SSF47384">
    <property type="entry name" value="Homodimeric domain of signal transducing histidine kinase"/>
    <property type="match status" value="1"/>
</dbReference>
<dbReference type="SMART" id="SM00388">
    <property type="entry name" value="HisKA"/>
    <property type="match status" value="1"/>
</dbReference>
<proteinExistence type="predicted"/>
<evidence type="ECO:0000256" key="2">
    <source>
        <dbReference type="ARBA" id="ARBA00012438"/>
    </source>
</evidence>
<evidence type="ECO:0000259" key="9">
    <source>
        <dbReference type="PROSITE" id="PS50110"/>
    </source>
</evidence>
<feature type="domain" description="Histidine kinase" evidence="8">
    <location>
        <begin position="906"/>
        <end position="1319"/>
    </location>
</feature>
<dbReference type="CDD" id="cd16922">
    <property type="entry name" value="HATPase_EvgS-ArcB-TorS-like"/>
    <property type="match status" value="1"/>
</dbReference>
<feature type="region of interest" description="Disordered" evidence="7">
    <location>
        <begin position="701"/>
        <end position="730"/>
    </location>
</feature>
<dbReference type="EMBL" id="JANBPY010000117">
    <property type="protein sequence ID" value="KAJ1968929.1"/>
    <property type="molecule type" value="Genomic_DNA"/>
</dbReference>
<feature type="region of interest" description="Disordered" evidence="7">
    <location>
        <begin position="761"/>
        <end position="808"/>
    </location>
</feature>
<feature type="region of interest" description="Disordered" evidence="7">
    <location>
        <begin position="1041"/>
        <end position="1068"/>
    </location>
</feature>